<feature type="non-terminal residue" evidence="6">
    <location>
        <position position="1"/>
    </location>
</feature>
<comment type="caution">
    <text evidence="6">The sequence shown here is derived from an EMBL/GenBank/DDBJ whole genome shotgun (WGS) entry which is preliminary data.</text>
</comment>
<dbReference type="EMBL" id="JAAWVQ010040205">
    <property type="protein sequence ID" value="MBN3274500.1"/>
    <property type="molecule type" value="Genomic_DNA"/>
</dbReference>
<proteinExistence type="inferred from homology"/>
<dbReference type="Proteomes" id="UP001166093">
    <property type="component" value="Unassembled WGS sequence"/>
</dbReference>
<keyword evidence="5" id="KW-0963">Cytoplasm</keyword>
<name>A0ABS2XKU3_POLSP</name>
<dbReference type="Pfam" id="PF15167">
    <property type="entry name" value="DUF4581"/>
    <property type="match status" value="1"/>
</dbReference>
<accession>A0ABS2XKU3</accession>
<evidence type="ECO:0000256" key="4">
    <source>
        <dbReference type="ARBA" id="ARBA00022473"/>
    </source>
</evidence>
<gene>
    <name evidence="6" type="primary">Mturn_2</name>
    <name evidence="6" type="ORF">GTO93_0002624</name>
</gene>
<comment type="similarity">
    <text evidence="2">Belongs to the MTURN family.</text>
</comment>
<dbReference type="PANTHER" id="PTHR32008">
    <property type="entry name" value="MATURIN"/>
    <property type="match status" value="1"/>
</dbReference>
<feature type="non-terminal residue" evidence="6">
    <location>
        <position position="82"/>
    </location>
</feature>
<keyword evidence="7" id="KW-1185">Reference proteome</keyword>
<keyword evidence="4" id="KW-0217">Developmental protein</keyword>
<comment type="subcellular location">
    <subcellularLocation>
        <location evidence="1">Cytoplasm</location>
    </subcellularLocation>
</comment>
<evidence type="ECO:0000256" key="2">
    <source>
        <dbReference type="ARBA" id="ARBA00006587"/>
    </source>
</evidence>
<evidence type="ECO:0000256" key="5">
    <source>
        <dbReference type="ARBA" id="ARBA00022490"/>
    </source>
</evidence>
<evidence type="ECO:0000313" key="6">
    <source>
        <dbReference type="EMBL" id="MBN3274500.1"/>
    </source>
</evidence>
<sequence>MDFKQLVDIGEKWCSGTPFDLIAAEENDERRLDFYAEPGLSFYVLCPDLSNGADNFVSGYRFVNKNVGEGKGWFWLVPGLRL</sequence>
<dbReference type="PANTHER" id="PTHR32008:SF2">
    <property type="entry name" value="MATURIN"/>
    <property type="match status" value="1"/>
</dbReference>
<dbReference type="InterPro" id="IPR027892">
    <property type="entry name" value="Maturin"/>
</dbReference>
<protein>
    <recommendedName>
        <fullName evidence="3">Maturin</fullName>
    </recommendedName>
</protein>
<evidence type="ECO:0000313" key="7">
    <source>
        <dbReference type="Proteomes" id="UP001166093"/>
    </source>
</evidence>
<evidence type="ECO:0000256" key="1">
    <source>
        <dbReference type="ARBA" id="ARBA00004496"/>
    </source>
</evidence>
<organism evidence="6 7">
    <name type="scientific">Polyodon spathula</name>
    <name type="common">North American paddlefish</name>
    <name type="synonym">Squalus spathula</name>
    <dbReference type="NCBI Taxonomy" id="7913"/>
    <lineage>
        <taxon>Eukaryota</taxon>
        <taxon>Metazoa</taxon>
        <taxon>Chordata</taxon>
        <taxon>Craniata</taxon>
        <taxon>Vertebrata</taxon>
        <taxon>Euteleostomi</taxon>
        <taxon>Actinopterygii</taxon>
        <taxon>Chondrostei</taxon>
        <taxon>Acipenseriformes</taxon>
        <taxon>Polyodontidae</taxon>
        <taxon>Polyodon</taxon>
    </lineage>
</organism>
<reference evidence="6" key="1">
    <citation type="journal article" date="2021" name="Cell">
        <title>Tracing the genetic footprints of vertebrate landing in non-teleost ray-finned fishes.</title>
        <authorList>
            <person name="Bi X."/>
            <person name="Wang K."/>
            <person name="Yang L."/>
            <person name="Pan H."/>
            <person name="Jiang H."/>
            <person name="Wei Q."/>
            <person name="Fang M."/>
            <person name="Yu H."/>
            <person name="Zhu C."/>
            <person name="Cai Y."/>
            <person name="He Y."/>
            <person name="Gan X."/>
            <person name="Zeng H."/>
            <person name="Yu D."/>
            <person name="Zhu Y."/>
            <person name="Jiang H."/>
            <person name="Qiu Q."/>
            <person name="Yang H."/>
            <person name="Zhang Y.E."/>
            <person name="Wang W."/>
            <person name="Zhu M."/>
            <person name="He S."/>
            <person name="Zhang G."/>
        </authorList>
    </citation>
    <scope>NUCLEOTIDE SEQUENCE</scope>
    <source>
        <strain evidence="6">Pddl_001</strain>
    </source>
</reference>
<evidence type="ECO:0000256" key="3">
    <source>
        <dbReference type="ARBA" id="ARBA00016055"/>
    </source>
</evidence>